<protein>
    <recommendedName>
        <fullName evidence="1">Succinate dehydogenase/fumarate reductase N-terminal domain-containing protein</fullName>
    </recommendedName>
</protein>
<dbReference type="AlphaFoldDB" id="X1H7T8"/>
<dbReference type="PANTHER" id="PTHR11921:SF29">
    <property type="entry name" value="SUCCINATE DEHYDROGENASE [UBIQUINONE] IRON-SULFUR SUBUNIT, MITOCHONDRIAL"/>
    <property type="match status" value="1"/>
</dbReference>
<dbReference type="InterPro" id="IPR012675">
    <property type="entry name" value="Beta-grasp_dom_sf"/>
</dbReference>
<organism evidence="2">
    <name type="scientific">marine sediment metagenome</name>
    <dbReference type="NCBI Taxonomy" id="412755"/>
    <lineage>
        <taxon>unclassified sequences</taxon>
        <taxon>metagenomes</taxon>
        <taxon>ecological metagenomes</taxon>
    </lineage>
</organism>
<dbReference type="GO" id="GO:0009060">
    <property type="term" value="P:aerobic respiration"/>
    <property type="evidence" value="ECO:0007669"/>
    <property type="project" value="TreeGrafter"/>
</dbReference>
<dbReference type="InterPro" id="IPR050573">
    <property type="entry name" value="SDH/FRD_Iron-Sulfur"/>
</dbReference>
<reference evidence="2" key="1">
    <citation type="journal article" date="2014" name="Front. Microbiol.">
        <title>High frequency of phylogenetically diverse reductive dehalogenase-homologous genes in deep subseafloor sedimentary metagenomes.</title>
        <authorList>
            <person name="Kawai M."/>
            <person name="Futagami T."/>
            <person name="Toyoda A."/>
            <person name="Takaki Y."/>
            <person name="Nishi S."/>
            <person name="Hori S."/>
            <person name="Arai W."/>
            <person name="Tsubouchi T."/>
            <person name="Morono Y."/>
            <person name="Uchiyama I."/>
            <person name="Ito T."/>
            <person name="Fujiyama A."/>
            <person name="Inagaki F."/>
            <person name="Takami H."/>
        </authorList>
    </citation>
    <scope>NUCLEOTIDE SEQUENCE</scope>
    <source>
        <strain evidence="2">Expedition CK06-06</strain>
    </source>
</reference>
<dbReference type="GO" id="GO:0009055">
    <property type="term" value="F:electron transfer activity"/>
    <property type="evidence" value="ECO:0007669"/>
    <property type="project" value="InterPro"/>
</dbReference>
<dbReference type="PANTHER" id="PTHR11921">
    <property type="entry name" value="SUCCINATE DEHYDROGENASE IRON-SULFUR PROTEIN"/>
    <property type="match status" value="1"/>
</dbReference>
<feature type="domain" description="Succinate dehydogenase/fumarate reductase N-terminal" evidence="1">
    <location>
        <begin position="10"/>
        <end position="108"/>
    </location>
</feature>
<accession>X1H7T8</accession>
<sequence length="111" mass="12924">MAEKKVIRLQIYRSLSQDREDEAKQGEYKEYEMPYIDQMTIMNALDYVHQNYDRSFTYYKSCRIGKCIGCFVEVDGKNKLACTTLAKDGMKIGPAAKRKVIRDLVIEEAPR</sequence>
<evidence type="ECO:0000259" key="1">
    <source>
        <dbReference type="Pfam" id="PF13085"/>
    </source>
</evidence>
<proteinExistence type="predicted"/>
<gene>
    <name evidence="2" type="ORF">S03H2_46747</name>
</gene>
<dbReference type="Gene3D" id="3.10.20.30">
    <property type="match status" value="1"/>
</dbReference>
<name>X1H7T8_9ZZZZ</name>
<dbReference type="EMBL" id="BARU01029382">
    <property type="protein sequence ID" value="GAH66266.1"/>
    <property type="molecule type" value="Genomic_DNA"/>
</dbReference>
<dbReference type="InterPro" id="IPR036010">
    <property type="entry name" value="2Fe-2S_ferredoxin-like_sf"/>
</dbReference>
<dbReference type="GO" id="GO:0051536">
    <property type="term" value="F:iron-sulfur cluster binding"/>
    <property type="evidence" value="ECO:0007669"/>
    <property type="project" value="InterPro"/>
</dbReference>
<evidence type="ECO:0000313" key="2">
    <source>
        <dbReference type="EMBL" id="GAH66266.1"/>
    </source>
</evidence>
<comment type="caution">
    <text evidence="2">The sequence shown here is derived from an EMBL/GenBank/DDBJ whole genome shotgun (WGS) entry which is preliminary data.</text>
</comment>
<dbReference type="SUPFAM" id="SSF54292">
    <property type="entry name" value="2Fe-2S ferredoxin-like"/>
    <property type="match status" value="1"/>
</dbReference>
<dbReference type="InterPro" id="IPR025192">
    <property type="entry name" value="Succ_DH/fum_Rdtase_N"/>
</dbReference>
<dbReference type="GO" id="GO:0022904">
    <property type="term" value="P:respiratory electron transport chain"/>
    <property type="evidence" value="ECO:0007669"/>
    <property type="project" value="TreeGrafter"/>
</dbReference>
<dbReference type="Pfam" id="PF13085">
    <property type="entry name" value="Fer2_3"/>
    <property type="match status" value="1"/>
</dbReference>